<evidence type="ECO:0000313" key="2">
    <source>
        <dbReference type="EMBL" id="SHJ84311.1"/>
    </source>
</evidence>
<dbReference type="AlphaFoldDB" id="A0A1M6MLF9"/>
<proteinExistence type="predicted"/>
<protein>
    <recommendedName>
        <fullName evidence="1">Shedu protein SduA C-terminal domain-containing protein</fullName>
    </recommendedName>
</protein>
<evidence type="ECO:0000259" key="1">
    <source>
        <dbReference type="Pfam" id="PF14082"/>
    </source>
</evidence>
<keyword evidence="3" id="KW-1185">Reference proteome</keyword>
<dbReference type="Proteomes" id="UP000184172">
    <property type="component" value="Unassembled WGS sequence"/>
</dbReference>
<organism evidence="2 3">
    <name type="scientific">Aequorivita viscosa</name>
    <dbReference type="NCBI Taxonomy" id="797419"/>
    <lineage>
        <taxon>Bacteria</taxon>
        <taxon>Pseudomonadati</taxon>
        <taxon>Bacteroidota</taxon>
        <taxon>Flavobacteriia</taxon>
        <taxon>Flavobacteriales</taxon>
        <taxon>Flavobacteriaceae</taxon>
        <taxon>Aequorivita</taxon>
    </lineage>
</organism>
<dbReference type="InterPro" id="IPR025359">
    <property type="entry name" value="SduA_C"/>
</dbReference>
<accession>A0A1M6MLF9</accession>
<dbReference type="RefSeq" id="WP_073221025.1">
    <property type="nucleotide sequence ID" value="NZ_FNNS01000038.1"/>
</dbReference>
<feature type="domain" description="Shedu protein SduA C-terminal" evidence="1">
    <location>
        <begin position="211"/>
        <end position="381"/>
    </location>
</feature>
<name>A0A1M6MLF9_9FLAO</name>
<dbReference type="Pfam" id="PF14082">
    <property type="entry name" value="SduA_C"/>
    <property type="match status" value="1"/>
</dbReference>
<gene>
    <name evidence="2" type="ORF">SAMN04487908_12812</name>
</gene>
<sequence length="396" mass="46882">MSKKEKKANKEKIDKDSFEELELTSRIFMDFDLQTHFNYSYKQTRFQFSDALRTFLNENPRISIYFTNNKEVNDFIQYGNDWLVNIDDYIRFCNEIGYYRTDPRRVEAYFGQHISIANLSVSDEEKIEFLKTSVNDKDLLIGIKNLPEKSRKALIDAMFEIDTSDEKEESNSLISESEFIEIFTKFLTNKKVQNSFFAKIPEIQIKALEDLKEFIENNLDKSETFIQNWIDEDNGKYRSTRCMIFGIEYVDPIREGEIMGRKRFDILATQNLEYHILIELKSPTAEIFDIEEKENKNGGKSTSYNLSKDISRAIPQILGYKKWYETMSEEKIEELGISEKKKVSDCIIVIGQRKENKVWKENFQDLKDNIGIKIWTYNDLIDRMTNTIRNLKENLK</sequence>
<evidence type="ECO:0000313" key="3">
    <source>
        <dbReference type="Proteomes" id="UP000184172"/>
    </source>
</evidence>
<reference evidence="3" key="1">
    <citation type="submission" date="2016-11" db="EMBL/GenBank/DDBJ databases">
        <authorList>
            <person name="Varghese N."/>
            <person name="Submissions S."/>
        </authorList>
    </citation>
    <scope>NUCLEOTIDE SEQUENCE [LARGE SCALE GENOMIC DNA]</scope>
    <source>
        <strain evidence="3">DSM 26349</strain>
    </source>
</reference>
<dbReference type="EMBL" id="FQYV01000028">
    <property type="protein sequence ID" value="SHJ84311.1"/>
    <property type="molecule type" value="Genomic_DNA"/>
</dbReference>